<organism evidence="1">
    <name type="scientific">Timema poppense</name>
    <name type="common">Walking stick</name>
    <dbReference type="NCBI Taxonomy" id="170557"/>
    <lineage>
        <taxon>Eukaryota</taxon>
        <taxon>Metazoa</taxon>
        <taxon>Ecdysozoa</taxon>
        <taxon>Arthropoda</taxon>
        <taxon>Hexapoda</taxon>
        <taxon>Insecta</taxon>
        <taxon>Pterygota</taxon>
        <taxon>Neoptera</taxon>
        <taxon>Polyneoptera</taxon>
        <taxon>Phasmatodea</taxon>
        <taxon>Timematodea</taxon>
        <taxon>Timematoidea</taxon>
        <taxon>Timematidae</taxon>
        <taxon>Timema</taxon>
    </lineage>
</organism>
<dbReference type="EMBL" id="OD001703">
    <property type="protein sequence ID" value="CAD7402903.1"/>
    <property type="molecule type" value="Genomic_DNA"/>
</dbReference>
<name>A0A7R9CUS3_TIMPO</name>
<dbReference type="GO" id="GO:0003682">
    <property type="term" value="F:chromatin binding"/>
    <property type="evidence" value="ECO:0007669"/>
    <property type="project" value="TreeGrafter"/>
</dbReference>
<dbReference type="SUPFAM" id="SSF50978">
    <property type="entry name" value="WD40 repeat-like"/>
    <property type="match status" value="1"/>
</dbReference>
<dbReference type="GO" id="GO:0000278">
    <property type="term" value="P:mitotic cell cycle"/>
    <property type="evidence" value="ECO:0007669"/>
    <property type="project" value="TreeGrafter"/>
</dbReference>
<dbReference type="Gene3D" id="2.130.10.10">
    <property type="entry name" value="YVTN repeat-like/Quinoprotein amine dehydrogenase"/>
    <property type="match status" value="1"/>
</dbReference>
<gene>
    <name evidence="1" type="ORF">TPSB3V08_LOCUS3785</name>
</gene>
<dbReference type="GO" id="GO:0006261">
    <property type="term" value="P:DNA-templated DNA replication"/>
    <property type="evidence" value="ECO:0007669"/>
    <property type="project" value="TreeGrafter"/>
</dbReference>
<dbReference type="PANTHER" id="PTHR19932">
    <property type="entry name" value="WD REPEAT AND HMG-BOX DNA BINDING PROTEIN"/>
    <property type="match status" value="1"/>
</dbReference>
<dbReference type="GO" id="GO:0043596">
    <property type="term" value="C:nuclear replication fork"/>
    <property type="evidence" value="ECO:0007669"/>
    <property type="project" value="TreeGrafter"/>
</dbReference>
<dbReference type="InterPro" id="IPR015943">
    <property type="entry name" value="WD40/YVTN_repeat-like_dom_sf"/>
</dbReference>
<dbReference type="PANTHER" id="PTHR19932:SF10">
    <property type="entry name" value="WD REPEAT AND HMG-BOX DNA-BINDING PROTEIN 1"/>
    <property type="match status" value="1"/>
</dbReference>
<protein>
    <submittedName>
        <fullName evidence="1">Uncharacterized protein</fullName>
    </submittedName>
</protein>
<dbReference type="GO" id="GO:0006281">
    <property type="term" value="P:DNA repair"/>
    <property type="evidence" value="ECO:0007669"/>
    <property type="project" value="TreeGrafter"/>
</dbReference>
<reference evidence="1" key="1">
    <citation type="submission" date="2020-11" db="EMBL/GenBank/DDBJ databases">
        <authorList>
            <person name="Tran Van P."/>
        </authorList>
    </citation>
    <scope>NUCLEOTIDE SEQUENCE</scope>
</reference>
<evidence type="ECO:0000313" key="1">
    <source>
        <dbReference type="EMBL" id="CAD7402903.1"/>
    </source>
</evidence>
<dbReference type="InterPro" id="IPR011049">
    <property type="entry name" value="Serralysin-like_metalloprot_C"/>
</dbReference>
<accession>A0A7R9CUS3</accession>
<dbReference type="SUPFAM" id="SSF101967">
    <property type="entry name" value="Adhesin YadA, collagen-binding domain"/>
    <property type="match status" value="1"/>
</dbReference>
<dbReference type="AlphaFoldDB" id="A0A7R9CUS3"/>
<proteinExistence type="predicted"/>
<sequence>MSLIHSSEQRFETFVIAVECSSKEFSIVTFSSCGKYLAGCTIGGDICVWDIKQESCVMHEVIKNKNQICALAWNPSGSGELGYCDLTGQLGTIEGCIPVELNSNLDGNDLDDDDAQSKVSLKISELQPPFQPSATPQHLQHRFMMIGYGLDMIGYGLEMIGYGQEMIGYGREMIGYGREMIGYGRKMIGYGRKMIGYGRKMIGYGRKMIGYGREMIGYGREMVGYGWEMAGR</sequence>
<dbReference type="InterPro" id="IPR036322">
    <property type="entry name" value="WD40_repeat_dom_sf"/>
</dbReference>